<proteinExistence type="predicted"/>
<keyword evidence="1" id="KW-0040">ANK repeat</keyword>
<gene>
    <name evidence="2" type="ORF">SAMN05216480_1182</name>
</gene>
<feature type="repeat" description="ANK" evidence="1">
    <location>
        <begin position="52"/>
        <end position="84"/>
    </location>
</feature>
<dbReference type="InterPro" id="IPR036770">
    <property type="entry name" value="Ankyrin_rpt-contain_sf"/>
</dbReference>
<evidence type="ECO:0000313" key="2">
    <source>
        <dbReference type="EMBL" id="SFU74066.1"/>
    </source>
</evidence>
<dbReference type="SMART" id="SM00248">
    <property type="entry name" value="ANK"/>
    <property type="match status" value="5"/>
</dbReference>
<dbReference type="STRING" id="1224947.SAMN05216480_1182"/>
<dbReference type="RefSeq" id="WP_143106456.1">
    <property type="nucleotide sequence ID" value="NZ_FPBK01000018.1"/>
</dbReference>
<dbReference type="AlphaFoldDB" id="A0A1I7IMD4"/>
<dbReference type="PROSITE" id="PS50088">
    <property type="entry name" value="ANK_REPEAT"/>
    <property type="match status" value="3"/>
</dbReference>
<dbReference type="PROSITE" id="PS50297">
    <property type="entry name" value="ANK_REP_REGION"/>
    <property type="match status" value="2"/>
</dbReference>
<organism evidence="2 3">
    <name type="scientific">Pustulibacterium marinum</name>
    <dbReference type="NCBI Taxonomy" id="1224947"/>
    <lineage>
        <taxon>Bacteria</taxon>
        <taxon>Pseudomonadati</taxon>
        <taxon>Bacteroidota</taxon>
        <taxon>Flavobacteriia</taxon>
        <taxon>Flavobacteriales</taxon>
        <taxon>Flavobacteriaceae</taxon>
        <taxon>Pustulibacterium</taxon>
    </lineage>
</organism>
<keyword evidence="3" id="KW-1185">Reference proteome</keyword>
<dbReference type="PRINTS" id="PR01415">
    <property type="entry name" value="ANKYRIN"/>
</dbReference>
<feature type="repeat" description="ANK" evidence="1">
    <location>
        <begin position="118"/>
        <end position="150"/>
    </location>
</feature>
<dbReference type="OrthoDB" id="5657095at2"/>
<accession>A0A1I7IMD4</accession>
<dbReference type="Proteomes" id="UP000199138">
    <property type="component" value="Unassembled WGS sequence"/>
</dbReference>
<sequence>MKTFLSLFIGLVVTLSSFGQQTIFDAAQSGDIAALKSIITKDALAINKQNNEGYTPLMLAVNNGDLNTINYLLKNGANVNAQDHSGNTALMSAAYKNHTTIAKQLLAYDASVVVMNFDQATALTLATQYENYKIAALLLAHGANVHTKDSNGKSALDYAKSQQNKDFIELVTNQGNKTNKVETKRVGSYMSNSIKTLELHKNKPTQIAGCYMQ</sequence>
<evidence type="ECO:0000313" key="3">
    <source>
        <dbReference type="Proteomes" id="UP000199138"/>
    </source>
</evidence>
<dbReference type="Pfam" id="PF12796">
    <property type="entry name" value="Ank_2"/>
    <property type="match status" value="2"/>
</dbReference>
<dbReference type="Gene3D" id="1.25.40.20">
    <property type="entry name" value="Ankyrin repeat-containing domain"/>
    <property type="match status" value="1"/>
</dbReference>
<protein>
    <submittedName>
        <fullName evidence="2">Uncharacterized protein</fullName>
    </submittedName>
</protein>
<dbReference type="SUPFAM" id="SSF48403">
    <property type="entry name" value="Ankyrin repeat"/>
    <property type="match status" value="1"/>
</dbReference>
<dbReference type="InterPro" id="IPR002110">
    <property type="entry name" value="Ankyrin_rpt"/>
</dbReference>
<dbReference type="PANTHER" id="PTHR24183">
    <property type="entry name" value="FIBRONECTIN TYPE 3 AND ANKYRIN REPEAT DOMAINS PROTEIN 1"/>
    <property type="match status" value="1"/>
</dbReference>
<reference evidence="3" key="1">
    <citation type="submission" date="2016-10" db="EMBL/GenBank/DDBJ databases">
        <authorList>
            <person name="Varghese N."/>
            <person name="Submissions S."/>
        </authorList>
    </citation>
    <scope>NUCLEOTIDE SEQUENCE [LARGE SCALE GENOMIC DNA]</scope>
    <source>
        <strain evidence="3">CGMCC 1.12333</strain>
    </source>
</reference>
<dbReference type="EMBL" id="FPBK01000018">
    <property type="protein sequence ID" value="SFU74066.1"/>
    <property type="molecule type" value="Genomic_DNA"/>
</dbReference>
<dbReference type="PANTHER" id="PTHR24183:SF1">
    <property type="entry name" value="FIBRONECTIN TYPE 3 AND ANKYRIN REPEAT DOMAINS PROTEIN 1"/>
    <property type="match status" value="1"/>
</dbReference>
<name>A0A1I7IMD4_9FLAO</name>
<feature type="repeat" description="ANK" evidence="1">
    <location>
        <begin position="85"/>
        <end position="117"/>
    </location>
</feature>
<evidence type="ECO:0000256" key="1">
    <source>
        <dbReference type="PROSITE-ProRule" id="PRU00023"/>
    </source>
</evidence>